<accession>A0A0F9B4K1</accession>
<comment type="caution">
    <text evidence="1">The sequence shown here is derived from an EMBL/GenBank/DDBJ whole genome shotgun (WGS) entry which is preliminary data.</text>
</comment>
<name>A0A0F9B4K1_9ZZZZ</name>
<dbReference type="InterPro" id="IPR022028">
    <property type="entry name" value="DUF3604"/>
</dbReference>
<dbReference type="SUPFAM" id="SSF89550">
    <property type="entry name" value="PHP domain-like"/>
    <property type="match status" value="1"/>
</dbReference>
<dbReference type="Gene3D" id="3.20.20.140">
    <property type="entry name" value="Metal-dependent hydrolases"/>
    <property type="match status" value="1"/>
</dbReference>
<dbReference type="InterPro" id="IPR016195">
    <property type="entry name" value="Pol/histidinol_Pase-like"/>
</dbReference>
<sequence>MNGENLQWGDIHNHNEIGVGQGSLERSYAIARASLDFYALTVHGWWPDADENDPELIEYHLKGFHRADQDWPRVVAEANEVNKDGRFTALIAYEWHSRSWGDYCIYFPDHQGTLYRADSLDDLKQFARENGCLMLPHHGAYKAGWRGVDWGSADTGLSPTTEIFSEHGNSLEPISHLGLYRHSMGGAHSSQTVLEQLKRGAVLGFTGGTDDHYGFPGNYGEGLTGLYTEELSRAGVFAALKKRHCYAVTGDRIELSVRLGSGIMGDILPAATERVLQVDMESREDIDYLEIVKNGVSQEKWSGPNLRASSPDNLLRIEWGWDGMKSQAVTRWEITISAERGRVTKVEPCFCGGPDTAGITDTMELTDSGKVIIASHSVQVSFSKGVGEEIPERGFAPSNCTLIYGLFY</sequence>
<protein>
    <recommendedName>
        <fullName evidence="2">DUF3604 domain-containing protein</fullName>
    </recommendedName>
</protein>
<dbReference type="EMBL" id="LAZR01039519">
    <property type="protein sequence ID" value="KKL16809.1"/>
    <property type="molecule type" value="Genomic_DNA"/>
</dbReference>
<proteinExistence type="predicted"/>
<dbReference type="Pfam" id="PF12228">
    <property type="entry name" value="DUF3604"/>
    <property type="match status" value="1"/>
</dbReference>
<dbReference type="AlphaFoldDB" id="A0A0F9B4K1"/>
<organism evidence="1">
    <name type="scientific">marine sediment metagenome</name>
    <dbReference type="NCBI Taxonomy" id="412755"/>
    <lineage>
        <taxon>unclassified sequences</taxon>
        <taxon>metagenomes</taxon>
        <taxon>ecological metagenomes</taxon>
    </lineage>
</organism>
<evidence type="ECO:0000313" key="1">
    <source>
        <dbReference type="EMBL" id="KKL16809.1"/>
    </source>
</evidence>
<gene>
    <name evidence="1" type="ORF">LCGC14_2491840</name>
</gene>
<reference evidence="1" key="1">
    <citation type="journal article" date="2015" name="Nature">
        <title>Complex archaea that bridge the gap between prokaryotes and eukaryotes.</title>
        <authorList>
            <person name="Spang A."/>
            <person name="Saw J.H."/>
            <person name="Jorgensen S.L."/>
            <person name="Zaremba-Niedzwiedzka K."/>
            <person name="Martijn J."/>
            <person name="Lind A.E."/>
            <person name="van Eijk R."/>
            <person name="Schleper C."/>
            <person name="Guy L."/>
            <person name="Ettema T.J."/>
        </authorList>
    </citation>
    <scope>NUCLEOTIDE SEQUENCE</scope>
</reference>
<evidence type="ECO:0008006" key="2">
    <source>
        <dbReference type="Google" id="ProtNLM"/>
    </source>
</evidence>